<evidence type="ECO:0000313" key="2">
    <source>
        <dbReference type="Proteomes" id="UP000735302"/>
    </source>
</evidence>
<dbReference type="AlphaFoldDB" id="A0AAV4D9V6"/>
<organism evidence="1 2">
    <name type="scientific">Plakobranchus ocellatus</name>
    <dbReference type="NCBI Taxonomy" id="259542"/>
    <lineage>
        <taxon>Eukaryota</taxon>
        <taxon>Metazoa</taxon>
        <taxon>Spiralia</taxon>
        <taxon>Lophotrochozoa</taxon>
        <taxon>Mollusca</taxon>
        <taxon>Gastropoda</taxon>
        <taxon>Heterobranchia</taxon>
        <taxon>Euthyneura</taxon>
        <taxon>Panpulmonata</taxon>
        <taxon>Sacoglossa</taxon>
        <taxon>Placobranchoidea</taxon>
        <taxon>Plakobranchidae</taxon>
        <taxon>Plakobranchus</taxon>
    </lineage>
</organism>
<accession>A0AAV4D9V6</accession>
<reference evidence="1 2" key="1">
    <citation type="journal article" date="2021" name="Elife">
        <title>Chloroplast acquisition without the gene transfer in kleptoplastic sea slugs, Plakobranchus ocellatus.</title>
        <authorList>
            <person name="Maeda T."/>
            <person name="Takahashi S."/>
            <person name="Yoshida T."/>
            <person name="Shimamura S."/>
            <person name="Takaki Y."/>
            <person name="Nagai Y."/>
            <person name="Toyoda A."/>
            <person name="Suzuki Y."/>
            <person name="Arimoto A."/>
            <person name="Ishii H."/>
            <person name="Satoh N."/>
            <person name="Nishiyama T."/>
            <person name="Hasebe M."/>
            <person name="Maruyama T."/>
            <person name="Minagawa J."/>
            <person name="Obokata J."/>
            <person name="Shigenobu S."/>
        </authorList>
    </citation>
    <scope>NUCLEOTIDE SEQUENCE [LARGE SCALE GENOMIC DNA]</scope>
</reference>
<keyword evidence="2" id="KW-1185">Reference proteome</keyword>
<name>A0AAV4D9V6_9GAST</name>
<dbReference type="Proteomes" id="UP000735302">
    <property type="component" value="Unassembled WGS sequence"/>
</dbReference>
<gene>
    <name evidence="1" type="ORF">PoB_006732500</name>
</gene>
<protein>
    <submittedName>
        <fullName evidence="1">Uncharacterized protein</fullName>
    </submittedName>
</protein>
<evidence type="ECO:0000313" key="1">
    <source>
        <dbReference type="EMBL" id="GFO40820.1"/>
    </source>
</evidence>
<dbReference type="EMBL" id="BLXT01007646">
    <property type="protein sequence ID" value="GFO40820.1"/>
    <property type="molecule type" value="Genomic_DNA"/>
</dbReference>
<comment type="caution">
    <text evidence="1">The sequence shown here is derived from an EMBL/GenBank/DDBJ whole genome shotgun (WGS) entry which is preliminary data.</text>
</comment>
<sequence>MKKQQAKVRYDCRKLLIELTKVLTCKKSYLTLQTWNSADPGPGESCRVRSGPKAYTPQKGCDFPRNISGFVTYLEKWRADRYGSEKRCLEHFLAPEEPF</sequence>
<proteinExistence type="predicted"/>